<dbReference type="AlphaFoldDB" id="A0A1F7IR08"/>
<comment type="caution">
    <text evidence="1">The sequence shown here is derived from an EMBL/GenBank/DDBJ whole genome shotgun (WGS) entry which is preliminary data.</text>
</comment>
<accession>A0A1F7IR08</accession>
<sequence length="82" mass="9110">MVISSQSSHSPIIFTLSCNLPSKPSLFQAIFLLFIQYVSILETSELVAGGKTVVVVHIFRFGNDKIVELWDIGEAIPKRGFK</sequence>
<gene>
    <name evidence="1" type="ORF">A3A93_00445</name>
</gene>
<dbReference type="EMBL" id="MGAL01000049">
    <property type="protein sequence ID" value="OGK45794.1"/>
    <property type="molecule type" value="Genomic_DNA"/>
</dbReference>
<dbReference type="Proteomes" id="UP000177141">
    <property type="component" value="Unassembled WGS sequence"/>
</dbReference>
<evidence type="ECO:0000313" key="1">
    <source>
        <dbReference type="EMBL" id="OGK45794.1"/>
    </source>
</evidence>
<name>A0A1F7IR08_9BACT</name>
<proteinExistence type="predicted"/>
<dbReference type="Gene3D" id="3.10.450.50">
    <property type="match status" value="1"/>
</dbReference>
<protein>
    <recommendedName>
        <fullName evidence="3">SnoaL-like domain-containing protein</fullName>
    </recommendedName>
</protein>
<evidence type="ECO:0008006" key="3">
    <source>
        <dbReference type="Google" id="ProtNLM"/>
    </source>
</evidence>
<evidence type="ECO:0000313" key="2">
    <source>
        <dbReference type="Proteomes" id="UP000177141"/>
    </source>
</evidence>
<organism evidence="1 2">
    <name type="scientific">Candidatus Roizmanbacteria bacterium RIFCSPLOWO2_01_FULL_38_12</name>
    <dbReference type="NCBI Taxonomy" id="1802061"/>
    <lineage>
        <taxon>Bacteria</taxon>
        <taxon>Candidatus Roizmaniibacteriota</taxon>
    </lineage>
</organism>
<dbReference type="STRING" id="1802061.A3A93_00445"/>
<reference evidence="1 2" key="1">
    <citation type="journal article" date="2016" name="Nat. Commun.">
        <title>Thousands of microbial genomes shed light on interconnected biogeochemical processes in an aquifer system.</title>
        <authorList>
            <person name="Anantharaman K."/>
            <person name="Brown C.T."/>
            <person name="Hug L.A."/>
            <person name="Sharon I."/>
            <person name="Castelle C.J."/>
            <person name="Probst A.J."/>
            <person name="Thomas B.C."/>
            <person name="Singh A."/>
            <person name="Wilkins M.J."/>
            <person name="Karaoz U."/>
            <person name="Brodie E.L."/>
            <person name="Williams K.H."/>
            <person name="Hubbard S.S."/>
            <person name="Banfield J.F."/>
        </authorList>
    </citation>
    <scope>NUCLEOTIDE SEQUENCE [LARGE SCALE GENOMIC DNA]</scope>
</reference>